<dbReference type="STRING" id="554055.A0A2P6V2B1"/>
<name>A0A2P6V2B1_9CHLO</name>
<evidence type="ECO:0000313" key="2">
    <source>
        <dbReference type="EMBL" id="PSC68227.1"/>
    </source>
</evidence>
<evidence type="ECO:0000256" key="1">
    <source>
        <dbReference type="SAM" id="MobiDB-lite"/>
    </source>
</evidence>
<protein>
    <submittedName>
        <fullName evidence="2">Uncharacterized protein</fullName>
    </submittedName>
</protein>
<reference evidence="2 3" key="1">
    <citation type="journal article" date="2018" name="Plant J.">
        <title>Genome sequences of Chlorella sorokiniana UTEX 1602 and Micractinium conductrix SAG 241.80: implications to maltose excretion by a green alga.</title>
        <authorList>
            <person name="Arriola M.B."/>
            <person name="Velmurugan N."/>
            <person name="Zhang Y."/>
            <person name="Plunkett M.H."/>
            <person name="Hondzo H."/>
            <person name="Barney B.M."/>
        </authorList>
    </citation>
    <scope>NUCLEOTIDE SEQUENCE [LARGE SCALE GENOMIC DNA]</scope>
    <source>
        <strain evidence="2 3">SAG 241.80</strain>
    </source>
</reference>
<feature type="region of interest" description="Disordered" evidence="1">
    <location>
        <begin position="1"/>
        <end position="28"/>
    </location>
</feature>
<dbReference type="EMBL" id="LHPF02000040">
    <property type="protein sequence ID" value="PSC68227.1"/>
    <property type="molecule type" value="Genomic_DNA"/>
</dbReference>
<comment type="caution">
    <text evidence="2">The sequence shown here is derived from an EMBL/GenBank/DDBJ whole genome shotgun (WGS) entry which is preliminary data.</text>
</comment>
<dbReference type="AlphaFoldDB" id="A0A2P6V2B1"/>
<organism evidence="2 3">
    <name type="scientific">Micractinium conductrix</name>
    <dbReference type="NCBI Taxonomy" id="554055"/>
    <lineage>
        <taxon>Eukaryota</taxon>
        <taxon>Viridiplantae</taxon>
        <taxon>Chlorophyta</taxon>
        <taxon>core chlorophytes</taxon>
        <taxon>Trebouxiophyceae</taxon>
        <taxon>Chlorellales</taxon>
        <taxon>Chlorellaceae</taxon>
        <taxon>Chlorella clade</taxon>
        <taxon>Micractinium</taxon>
    </lineage>
</organism>
<keyword evidence="3" id="KW-1185">Reference proteome</keyword>
<sequence length="203" mass="21106">MAAASSPPGTPLVVSPGDDDASTCPGSAHVEDDTVVQSEEHVRAYLGEVMAYFWQERAEGFAAGQVPPLDLEGYLAIERRRPPCGDPQHIFNKLLFDAANEALAAHYVQALDSYTGRMAPRLALLSAERLEQGVVQRVLRWAAAGGAGDADPGTLLAEDAAEEERALGQLAAALQAELAAAAEAQAASRSASPTADQVGEGAA</sequence>
<accession>A0A2P6V2B1</accession>
<gene>
    <name evidence="2" type="ORF">C2E20_8189</name>
</gene>
<dbReference type="Proteomes" id="UP000239649">
    <property type="component" value="Unassembled WGS sequence"/>
</dbReference>
<evidence type="ECO:0000313" key="3">
    <source>
        <dbReference type="Proteomes" id="UP000239649"/>
    </source>
</evidence>
<proteinExistence type="predicted"/>
<dbReference type="OrthoDB" id="540727at2759"/>